<evidence type="ECO:0000256" key="1">
    <source>
        <dbReference type="SAM" id="Phobius"/>
    </source>
</evidence>
<dbReference type="AlphaFoldDB" id="A0A0G0RC41"/>
<accession>A0A0G0RC41</accession>
<organism evidence="2 3">
    <name type="scientific">Candidatus Woesebacteria bacterium GW2011_GWA1_39_21</name>
    <dbReference type="NCBI Taxonomy" id="1618550"/>
    <lineage>
        <taxon>Bacteria</taxon>
        <taxon>Candidatus Woeseibacteriota</taxon>
    </lineage>
</organism>
<protein>
    <submittedName>
        <fullName evidence="2">Uncharacterized protein</fullName>
    </submittedName>
</protein>
<dbReference type="Proteomes" id="UP000034246">
    <property type="component" value="Unassembled WGS sequence"/>
</dbReference>
<dbReference type="EMBL" id="LBWP01000009">
    <property type="protein sequence ID" value="KKR11257.1"/>
    <property type="molecule type" value="Genomic_DNA"/>
</dbReference>
<reference evidence="2 3" key="1">
    <citation type="journal article" date="2015" name="Nature">
        <title>rRNA introns, odd ribosomes, and small enigmatic genomes across a large radiation of phyla.</title>
        <authorList>
            <person name="Brown C.T."/>
            <person name="Hug L.A."/>
            <person name="Thomas B.C."/>
            <person name="Sharon I."/>
            <person name="Castelle C.J."/>
            <person name="Singh A."/>
            <person name="Wilkins M.J."/>
            <person name="Williams K.H."/>
            <person name="Banfield J.F."/>
        </authorList>
    </citation>
    <scope>NUCLEOTIDE SEQUENCE [LARGE SCALE GENOMIC DNA]</scope>
</reference>
<dbReference type="InterPro" id="IPR043993">
    <property type="entry name" value="T4SS_pilin"/>
</dbReference>
<keyword evidence="1" id="KW-0472">Membrane</keyword>
<sequence>MHYLTQVNIGSIFHSPFGQTKGLADFVSVVLFNAVALAGVILFLLLVVGGIMMISGAGSGDKESVARGKKAATSALIGFLIIFVSYWIIVIVQTVFGFNILNPTP</sequence>
<feature type="transmembrane region" description="Helical" evidence="1">
    <location>
        <begin position="26"/>
        <end position="54"/>
    </location>
</feature>
<dbReference type="Pfam" id="PF18895">
    <property type="entry name" value="T4SS_pilin"/>
    <property type="match status" value="1"/>
</dbReference>
<feature type="transmembrane region" description="Helical" evidence="1">
    <location>
        <begin position="75"/>
        <end position="101"/>
    </location>
</feature>
<keyword evidence="1" id="KW-0812">Transmembrane</keyword>
<dbReference type="STRING" id="1618550.UT39_C0009G0017"/>
<gene>
    <name evidence="2" type="ORF">UT39_C0009G0017</name>
</gene>
<name>A0A0G0RC41_9BACT</name>
<keyword evidence="1" id="KW-1133">Transmembrane helix</keyword>
<comment type="caution">
    <text evidence="2">The sequence shown here is derived from an EMBL/GenBank/DDBJ whole genome shotgun (WGS) entry which is preliminary data.</text>
</comment>
<proteinExistence type="predicted"/>
<evidence type="ECO:0000313" key="2">
    <source>
        <dbReference type="EMBL" id="KKR11257.1"/>
    </source>
</evidence>
<evidence type="ECO:0000313" key="3">
    <source>
        <dbReference type="Proteomes" id="UP000034246"/>
    </source>
</evidence>